<feature type="transmembrane region" description="Helical" evidence="1">
    <location>
        <begin position="103"/>
        <end position="121"/>
    </location>
</feature>
<dbReference type="PANTHER" id="PTHR38441">
    <property type="entry name" value="INTEGRAL MEMBRANE PROTEIN-RELATED"/>
    <property type="match status" value="1"/>
</dbReference>
<reference evidence="3" key="1">
    <citation type="journal article" date="2019" name="Int. J. Syst. Evol. Microbiol.">
        <title>The Global Catalogue of Microorganisms (GCM) 10K type strain sequencing project: providing services to taxonomists for standard genome sequencing and annotation.</title>
        <authorList>
            <consortium name="The Broad Institute Genomics Platform"/>
            <consortium name="The Broad Institute Genome Sequencing Center for Infectious Disease"/>
            <person name="Wu L."/>
            <person name="Ma J."/>
        </authorList>
    </citation>
    <scope>NUCLEOTIDE SEQUENCE [LARGE SCALE GENOMIC DNA]</scope>
    <source>
        <strain evidence="3">CGMCC 1.12859</strain>
    </source>
</reference>
<gene>
    <name evidence="2" type="ORF">ACFQMG_25325</name>
</gene>
<feature type="transmembrane region" description="Helical" evidence="1">
    <location>
        <begin position="141"/>
        <end position="159"/>
    </location>
</feature>
<keyword evidence="1" id="KW-1133">Transmembrane helix</keyword>
<keyword evidence="1" id="KW-0472">Membrane</keyword>
<protein>
    <submittedName>
        <fullName evidence="2">DUF485 domain-containing protein</fullName>
    </submittedName>
</protein>
<keyword evidence="1" id="KW-0812">Transmembrane</keyword>
<evidence type="ECO:0000313" key="2">
    <source>
        <dbReference type="EMBL" id="MFC7182876.1"/>
    </source>
</evidence>
<dbReference type="InterPro" id="IPR007436">
    <property type="entry name" value="DUF485"/>
</dbReference>
<dbReference type="PANTHER" id="PTHR38441:SF1">
    <property type="entry name" value="MEMBRANE PROTEIN"/>
    <property type="match status" value="1"/>
</dbReference>
<dbReference type="RefSeq" id="WP_345707602.1">
    <property type="nucleotide sequence ID" value="NZ_BAABKV010000001.1"/>
</dbReference>
<evidence type="ECO:0000313" key="3">
    <source>
        <dbReference type="Proteomes" id="UP001596435"/>
    </source>
</evidence>
<organism evidence="2 3">
    <name type="scientific">Kitasatospora paranensis</name>
    <dbReference type="NCBI Taxonomy" id="258053"/>
    <lineage>
        <taxon>Bacteria</taxon>
        <taxon>Bacillati</taxon>
        <taxon>Actinomycetota</taxon>
        <taxon>Actinomycetes</taxon>
        <taxon>Kitasatosporales</taxon>
        <taxon>Streptomycetaceae</taxon>
        <taxon>Kitasatospora</taxon>
    </lineage>
</organism>
<dbReference type="EMBL" id="JBHTAJ010000055">
    <property type="protein sequence ID" value="MFC7182876.1"/>
    <property type="molecule type" value="Genomic_DNA"/>
</dbReference>
<dbReference type="Proteomes" id="UP001596435">
    <property type="component" value="Unassembled WGS sequence"/>
</dbReference>
<comment type="caution">
    <text evidence="2">The sequence shown here is derived from an EMBL/GenBank/DDBJ whole genome shotgun (WGS) entry which is preliminary data.</text>
</comment>
<keyword evidence="3" id="KW-1185">Reference proteome</keyword>
<evidence type="ECO:0000256" key="1">
    <source>
        <dbReference type="SAM" id="Phobius"/>
    </source>
</evidence>
<accession>A0ABW2G481</accession>
<dbReference type="Pfam" id="PF04341">
    <property type="entry name" value="DUF485"/>
    <property type="match status" value="1"/>
</dbReference>
<sequence length="182" mass="19372">MVQQERFDWWAGRVSGRAAVRAARVPAPSRAARSAAAAGQAAPAPAVVRPRPVPAAGAAPADTAAAATAATAATAVEADAAAVYRAVQQSEAFQEIRRGYRGFVLPATGAFLGWYLLYLVAQAAAPGLMARRTVGPLNVAWILGLGQFASTFLLTWLYARNARTRRDRAALELRWDTQDQLR</sequence>
<name>A0ABW2G481_9ACTN</name>
<proteinExistence type="predicted"/>